<organism evidence="1 2">
    <name type="scientific">Jannaschia seosinensis</name>
    <dbReference type="NCBI Taxonomy" id="313367"/>
    <lineage>
        <taxon>Bacteria</taxon>
        <taxon>Pseudomonadati</taxon>
        <taxon>Pseudomonadota</taxon>
        <taxon>Alphaproteobacteria</taxon>
        <taxon>Rhodobacterales</taxon>
        <taxon>Roseobacteraceae</taxon>
        <taxon>Jannaschia</taxon>
    </lineage>
</organism>
<sequence>MTTLVSRTLLEQQVDLTRAVLGQLHGKRRPRPIDFRGSVALSQRRVSF</sequence>
<dbReference type="AlphaFoldDB" id="A0A0M7BDJ1"/>
<proteinExistence type="predicted"/>
<dbReference type="RefSeq" id="WP_186201937.1">
    <property type="nucleotide sequence ID" value="NZ_CYPR01000172.1"/>
</dbReference>
<name>A0A0M7BDJ1_9RHOB</name>
<evidence type="ECO:0000313" key="1">
    <source>
        <dbReference type="EMBL" id="CUH39862.1"/>
    </source>
</evidence>
<accession>A0A0M7BDJ1</accession>
<dbReference type="STRING" id="313367.JSE7799_02590"/>
<keyword evidence="2" id="KW-1185">Reference proteome</keyword>
<dbReference type="Proteomes" id="UP000049455">
    <property type="component" value="Unassembled WGS sequence"/>
</dbReference>
<gene>
    <name evidence="1" type="ORF">JSE7799_02590</name>
</gene>
<dbReference type="EMBL" id="CYPR01000172">
    <property type="protein sequence ID" value="CUH39862.1"/>
    <property type="molecule type" value="Genomic_DNA"/>
</dbReference>
<reference evidence="1 2" key="1">
    <citation type="submission" date="2015-09" db="EMBL/GenBank/DDBJ databases">
        <authorList>
            <person name="Jackson K.R."/>
            <person name="Lunt B.L."/>
            <person name="Fisher J.N.B."/>
            <person name="Gardner A.V."/>
            <person name="Bailey M.E."/>
            <person name="Deus L.M."/>
            <person name="Earl A.S."/>
            <person name="Gibby P.D."/>
            <person name="Hartmann K.A."/>
            <person name="Liu J.E."/>
            <person name="Manci A.M."/>
            <person name="Nielsen D.A."/>
            <person name="Solomon M.B."/>
            <person name="Breakwell D.P."/>
            <person name="Burnett S.H."/>
            <person name="Grose J.H."/>
        </authorList>
    </citation>
    <scope>NUCLEOTIDE SEQUENCE [LARGE SCALE GENOMIC DNA]</scope>
    <source>
        <strain evidence="1 2">CECT 7799</strain>
    </source>
</reference>
<evidence type="ECO:0000313" key="2">
    <source>
        <dbReference type="Proteomes" id="UP000049455"/>
    </source>
</evidence>
<protein>
    <submittedName>
        <fullName evidence="1">Uncharacterized protein</fullName>
    </submittedName>
</protein>